<dbReference type="AlphaFoldDB" id="A0A831LNK3"/>
<comment type="caution">
    <text evidence="2">The sequence shown here is derived from an EMBL/GenBank/DDBJ whole genome shotgun (WGS) entry which is preliminary data.</text>
</comment>
<organism evidence="2">
    <name type="scientific">Mariniphaga anaerophila</name>
    <dbReference type="NCBI Taxonomy" id="1484053"/>
    <lineage>
        <taxon>Bacteria</taxon>
        <taxon>Pseudomonadati</taxon>
        <taxon>Bacteroidota</taxon>
        <taxon>Bacteroidia</taxon>
        <taxon>Marinilabiliales</taxon>
        <taxon>Prolixibacteraceae</taxon>
        <taxon>Mariniphaga</taxon>
    </lineage>
</organism>
<dbReference type="Gene3D" id="3.40.30.10">
    <property type="entry name" value="Glutaredoxin"/>
    <property type="match status" value="1"/>
</dbReference>
<accession>A0A831LNK3</accession>
<protein>
    <recommendedName>
        <fullName evidence="3">Thioredoxin domain-containing protein</fullName>
    </recommendedName>
</protein>
<reference evidence="2" key="1">
    <citation type="journal article" date="2020" name="mSystems">
        <title>Genome- and Community-Level Interaction Insights into Carbon Utilization and Element Cycling Functions of Hydrothermarchaeota in Hydrothermal Sediment.</title>
        <authorList>
            <person name="Zhou Z."/>
            <person name="Liu Y."/>
            <person name="Xu W."/>
            <person name="Pan J."/>
            <person name="Luo Z.H."/>
            <person name="Li M."/>
        </authorList>
    </citation>
    <scope>NUCLEOTIDE SEQUENCE [LARGE SCALE GENOMIC DNA]</scope>
    <source>
        <strain evidence="2">SpSt-1217</strain>
    </source>
</reference>
<keyword evidence="1" id="KW-0732">Signal</keyword>
<dbReference type="EMBL" id="DSDK01000880">
    <property type="protein sequence ID" value="HDR53038.1"/>
    <property type="molecule type" value="Genomic_DNA"/>
</dbReference>
<evidence type="ECO:0008006" key="3">
    <source>
        <dbReference type="Google" id="ProtNLM"/>
    </source>
</evidence>
<evidence type="ECO:0000313" key="2">
    <source>
        <dbReference type="EMBL" id="HDR53038.1"/>
    </source>
</evidence>
<gene>
    <name evidence="2" type="ORF">ENN90_15700</name>
</gene>
<dbReference type="InterPro" id="IPR047698">
    <property type="entry name" value="ArsF-like"/>
</dbReference>
<evidence type="ECO:0000256" key="1">
    <source>
        <dbReference type="SAM" id="SignalP"/>
    </source>
</evidence>
<feature type="signal peptide" evidence="1">
    <location>
        <begin position="1"/>
        <end position="21"/>
    </location>
</feature>
<proteinExistence type="predicted"/>
<feature type="chain" id="PRO_5032557657" description="Thioredoxin domain-containing protein" evidence="1">
    <location>
        <begin position="22"/>
        <end position="145"/>
    </location>
</feature>
<sequence length="145" mass="16109">MKKLIVLFSFVFVFGIFSSNAQCFDKSAQAGATAETLALAEEGSEAAVKAYYFHTSRRYMTCKTVEKVSAESLQELYGNKIQLQPVNLDNKENEELAKSLEVEGQSLLFVNGNKKVDITTDGFMNAVRNPDKLKAKIKETVEALK</sequence>
<dbReference type="Proteomes" id="UP000886047">
    <property type="component" value="Unassembled WGS sequence"/>
</dbReference>
<dbReference type="NCBIfam" id="NF040494">
    <property type="entry name" value="nitrored_ArsF"/>
    <property type="match status" value="1"/>
</dbReference>
<name>A0A831LNK3_9BACT</name>